<dbReference type="InterPro" id="IPR043742">
    <property type="entry name" value="DUF5687"/>
</dbReference>
<feature type="transmembrane region" description="Helical" evidence="1">
    <location>
        <begin position="276"/>
        <end position="293"/>
    </location>
</feature>
<dbReference type="EMBL" id="JAANAS010000036">
    <property type="protein sequence ID" value="NGZ89383.1"/>
    <property type="molecule type" value="Genomic_DNA"/>
</dbReference>
<feature type="transmembrane region" description="Helical" evidence="1">
    <location>
        <begin position="169"/>
        <end position="188"/>
    </location>
</feature>
<feature type="transmembrane region" description="Helical" evidence="1">
    <location>
        <begin position="27"/>
        <end position="50"/>
    </location>
</feature>
<feature type="transmembrane region" description="Helical" evidence="1">
    <location>
        <begin position="373"/>
        <end position="397"/>
    </location>
</feature>
<keyword evidence="1" id="KW-0812">Transmembrane</keyword>
<feature type="transmembrane region" description="Helical" evidence="1">
    <location>
        <begin position="103"/>
        <end position="129"/>
    </location>
</feature>
<feature type="transmembrane region" description="Helical" evidence="1">
    <location>
        <begin position="141"/>
        <end position="162"/>
    </location>
</feature>
<protein>
    <submittedName>
        <fullName evidence="2">Uncharacterized protein</fullName>
    </submittedName>
</protein>
<dbReference type="Proteomes" id="UP000643701">
    <property type="component" value="Unassembled WGS sequence"/>
</dbReference>
<dbReference type="Pfam" id="PF18940">
    <property type="entry name" value="DUF5687"/>
    <property type="match status" value="1"/>
</dbReference>
<name>A0A967ADP4_9FLAO</name>
<organism evidence="2 3">
    <name type="scientific">Psychroflexus maritimus</name>
    <dbReference type="NCBI Taxonomy" id="2714865"/>
    <lineage>
        <taxon>Bacteria</taxon>
        <taxon>Pseudomonadati</taxon>
        <taxon>Bacteroidota</taxon>
        <taxon>Flavobacteriia</taxon>
        <taxon>Flavobacteriales</taxon>
        <taxon>Flavobacteriaceae</taxon>
        <taxon>Psychroflexus</taxon>
    </lineage>
</organism>
<dbReference type="RefSeq" id="WP_166399651.1">
    <property type="nucleotide sequence ID" value="NZ_JAANAS010000036.1"/>
</dbReference>
<feature type="transmembrane region" description="Helical" evidence="1">
    <location>
        <begin position="208"/>
        <end position="227"/>
    </location>
</feature>
<comment type="caution">
    <text evidence="2">The sequence shown here is derived from an EMBL/GenBank/DDBJ whole genome shotgun (WGS) entry which is preliminary data.</text>
</comment>
<gene>
    <name evidence="2" type="ORF">G7034_03860</name>
</gene>
<proteinExistence type="predicted"/>
<evidence type="ECO:0000313" key="2">
    <source>
        <dbReference type="EMBL" id="NGZ89383.1"/>
    </source>
</evidence>
<accession>A0A967ADP4</accession>
<feature type="transmembrane region" description="Helical" evidence="1">
    <location>
        <begin position="305"/>
        <end position="326"/>
    </location>
</feature>
<keyword evidence="1" id="KW-0472">Membrane</keyword>
<sequence>MVAKFLHLEWKQFTRSSYFAKSLGIKILMIFLFLYFAAIAVILGGSFFYIVKKSMPEQEPMLFLSSYLIFWVLADLAIRFFWQQLPVMNIKPLMVLPIKKSKVVHYLLGKSVFSFFNLYPILFFVPLAGVLIFNNYSIFDVLIWLLSIVFISLSLNFINFLINKNNTYFYSLIAFIALSIAANHFQLINFETISSRLFYPLFSQQWTLAIPILLLVAVYMLNYNFVFKQFSLDGVVSKKSEAVETSELNFLDKFGAVAPFLKNDIRMIWRNVRPKQVLLTAVFFLFYGLFFFTQDTFADKEWVTVFAGIFVTGGFLITFGAYVPSWDSEYYKLMMSQNIPYKQYLESKWLLICLGCVIASILSIPYIYFGIKIYAIILAGGVFNIGLNSFITLYGGALNRIPIQLNVKAKAFENTQGFNLTQFLIGLPKMLFPILVFFIPYYFLGFKAGLIGLAGTGVLGILFKQQLMQFIEKTYQKGKYKTIAAFSEKQ</sequence>
<keyword evidence="3" id="KW-1185">Reference proteome</keyword>
<evidence type="ECO:0000256" key="1">
    <source>
        <dbReference type="SAM" id="Phobius"/>
    </source>
</evidence>
<keyword evidence="1" id="KW-1133">Transmembrane helix</keyword>
<dbReference type="AlphaFoldDB" id="A0A967ADP4"/>
<feature type="transmembrane region" description="Helical" evidence="1">
    <location>
        <begin position="62"/>
        <end position="82"/>
    </location>
</feature>
<feature type="transmembrane region" description="Helical" evidence="1">
    <location>
        <begin position="347"/>
        <end position="367"/>
    </location>
</feature>
<evidence type="ECO:0000313" key="3">
    <source>
        <dbReference type="Proteomes" id="UP000643701"/>
    </source>
</evidence>
<feature type="transmembrane region" description="Helical" evidence="1">
    <location>
        <begin position="418"/>
        <end position="439"/>
    </location>
</feature>
<feature type="transmembrane region" description="Helical" evidence="1">
    <location>
        <begin position="445"/>
        <end position="463"/>
    </location>
</feature>
<reference evidence="2" key="1">
    <citation type="submission" date="2020-03" db="EMBL/GenBank/DDBJ databases">
        <title>Psychroflexus Maritimus sp. nov., isolate from marine sediment.</title>
        <authorList>
            <person name="Zhong Y.-L."/>
        </authorList>
    </citation>
    <scope>NUCLEOTIDE SEQUENCE</scope>
    <source>
        <strain evidence="2">C1</strain>
    </source>
</reference>